<accession>A0ABX2FHQ8</accession>
<proteinExistence type="inferred from homology"/>
<dbReference type="Gene3D" id="3.40.710.10">
    <property type="entry name" value="DD-peptidase/beta-lactamase superfamily"/>
    <property type="match status" value="1"/>
</dbReference>
<keyword evidence="7" id="KW-0732">Signal</keyword>
<evidence type="ECO:0000256" key="4">
    <source>
        <dbReference type="ARBA" id="ARBA00023251"/>
    </source>
</evidence>
<evidence type="ECO:0000256" key="1">
    <source>
        <dbReference type="ARBA" id="ARBA00009009"/>
    </source>
</evidence>
<keyword evidence="3 5" id="KW-0378">Hydrolase</keyword>
<keyword evidence="4 5" id="KW-0046">Antibiotic resistance</keyword>
<sequence length="300" mass="31715">MKINRRTVLAALVTAPLAGCASTTTATPPTTTPTTTTPPPSRAADFQALETRFDARLGVYAVDVTTGETVAYRENERFAICSVFKGYAAGALLKAHPLSSGFFSQTIRFTQAEIVANSPVTSTRVASGMTVAELCEAAITKSDNTAGNQLLKLLGGPSKLTEFARSIGDPVTRLDRWETELNVVPRGTEQDTTTPLAITNAYRDLVVGNVLGDPERKQLTDWLLANTTGATRIRAGLPADWKTGDKTGTGSFGAANDVAVTWPSPDKPIVIAVLTDKATEDAKYDNALLAEATKVVVGAL</sequence>
<dbReference type="NCBIfam" id="NF033103">
    <property type="entry name" value="bla_class_A"/>
    <property type="match status" value="1"/>
</dbReference>
<dbReference type="RefSeq" id="WP_173142097.1">
    <property type="nucleotide sequence ID" value="NZ_CBCSGW010000082.1"/>
</dbReference>
<evidence type="ECO:0000256" key="6">
    <source>
        <dbReference type="SAM" id="MobiDB-lite"/>
    </source>
</evidence>
<feature type="region of interest" description="Disordered" evidence="6">
    <location>
        <begin position="22"/>
        <end position="42"/>
    </location>
</feature>
<dbReference type="SUPFAM" id="SSF56601">
    <property type="entry name" value="beta-lactamase/transpeptidase-like"/>
    <property type="match status" value="1"/>
</dbReference>
<evidence type="ECO:0000256" key="3">
    <source>
        <dbReference type="ARBA" id="ARBA00022801"/>
    </source>
</evidence>
<protein>
    <recommendedName>
        <fullName evidence="2 5">Beta-lactamase</fullName>
        <ecNumber evidence="2 5">3.5.2.6</ecNumber>
    </recommendedName>
</protein>
<dbReference type="EC" id="3.5.2.6" evidence="2 5"/>
<evidence type="ECO:0000256" key="5">
    <source>
        <dbReference type="RuleBase" id="RU361140"/>
    </source>
</evidence>
<dbReference type="InterPro" id="IPR000871">
    <property type="entry name" value="Beta-lactam_class-A"/>
</dbReference>
<comment type="similarity">
    <text evidence="1 5">Belongs to the class-A beta-lactamase family.</text>
</comment>
<feature type="chain" id="PRO_5045539702" description="Beta-lactamase" evidence="7">
    <location>
        <begin position="27"/>
        <end position="300"/>
    </location>
</feature>
<keyword evidence="10" id="KW-1185">Reference proteome</keyword>
<dbReference type="PANTHER" id="PTHR35333">
    <property type="entry name" value="BETA-LACTAMASE"/>
    <property type="match status" value="1"/>
</dbReference>
<evidence type="ECO:0000313" key="10">
    <source>
        <dbReference type="Proteomes" id="UP000763557"/>
    </source>
</evidence>
<comment type="caution">
    <text evidence="9">The sequence shown here is derived from an EMBL/GenBank/DDBJ whole genome shotgun (WGS) entry which is preliminary data.</text>
</comment>
<evidence type="ECO:0000259" key="8">
    <source>
        <dbReference type="Pfam" id="PF13354"/>
    </source>
</evidence>
<dbReference type="PANTHER" id="PTHR35333:SF3">
    <property type="entry name" value="BETA-LACTAMASE-TYPE TRANSPEPTIDASE FOLD CONTAINING PROTEIN"/>
    <property type="match status" value="1"/>
</dbReference>
<dbReference type="InterPro" id="IPR023650">
    <property type="entry name" value="Beta-lactam_class-A_AS"/>
</dbReference>
<dbReference type="PROSITE" id="PS00146">
    <property type="entry name" value="BETA_LACTAMASE_A"/>
    <property type="match status" value="1"/>
</dbReference>
<dbReference type="EMBL" id="JAAATY010000047">
    <property type="protein sequence ID" value="NRN70939.1"/>
    <property type="molecule type" value="Genomic_DNA"/>
</dbReference>
<dbReference type="InterPro" id="IPR045155">
    <property type="entry name" value="Beta-lactam_cat"/>
</dbReference>
<dbReference type="PRINTS" id="PR00118">
    <property type="entry name" value="BLACTAMASEA"/>
</dbReference>
<feature type="compositionally biased region" description="Low complexity" evidence="6">
    <location>
        <begin position="22"/>
        <end position="35"/>
    </location>
</feature>
<evidence type="ECO:0000256" key="7">
    <source>
        <dbReference type="SAM" id="SignalP"/>
    </source>
</evidence>
<evidence type="ECO:0000256" key="2">
    <source>
        <dbReference type="ARBA" id="ARBA00012865"/>
    </source>
</evidence>
<dbReference type="Pfam" id="PF13354">
    <property type="entry name" value="Beta-lactamase2"/>
    <property type="match status" value="1"/>
</dbReference>
<feature type="signal peptide" evidence="7">
    <location>
        <begin position="1"/>
        <end position="26"/>
    </location>
</feature>
<name>A0ABX2FHQ8_9PSEU</name>
<comment type="catalytic activity">
    <reaction evidence="5">
        <text>a beta-lactam + H2O = a substituted beta-amino acid</text>
        <dbReference type="Rhea" id="RHEA:20401"/>
        <dbReference type="ChEBI" id="CHEBI:15377"/>
        <dbReference type="ChEBI" id="CHEBI:35627"/>
        <dbReference type="ChEBI" id="CHEBI:140347"/>
        <dbReference type="EC" id="3.5.2.6"/>
    </reaction>
</comment>
<feature type="domain" description="Beta-lactamase class A catalytic" evidence="8">
    <location>
        <begin position="58"/>
        <end position="275"/>
    </location>
</feature>
<organism evidence="9 10">
    <name type="scientific">Kibdelosporangium persicum</name>
    <dbReference type="NCBI Taxonomy" id="2698649"/>
    <lineage>
        <taxon>Bacteria</taxon>
        <taxon>Bacillati</taxon>
        <taxon>Actinomycetota</taxon>
        <taxon>Actinomycetes</taxon>
        <taxon>Pseudonocardiales</taxon>
        <taxon>Pseudonocardiaceae</taxon>
        <taxon>Kibdelosporangium</taxon>
    </lineage>
</organism>
<reference evidence="9 10" key="1">
    <citation type="submission" date="2020-01" db="EMBL/GenBank/DDBJ databases">
        <title>Kibdelosporangium persica a novel Actinomycetes from a hot desert in Iran.</title>
        <authorList>
            <person name="Safaei N."/>
            <person name="Zaburannyi N."/>
            <person name="Mueller R."/>
            <person name="Wink J."/>
        </authorList>
    </citation>
    <scope>NUCLEOTIDE SEQUENCE [LARGE SCALE GENOMIC DNA]</scope>
    <source>
        <strain evidence="9 10">4NS15</strain>
    </source>
</reference>
<gene>
    <name evidence="9" type="ORF">GC106_82140</name>
</gene>
<dbReference type="Proteomes" id="UP000763557">
    <property type="component" value="Unassembled WGS sequence"/>
</dbReference>
<evidence type="ECO:0000313" key="9">
    <source>
        <dbReference type="EMBL" id="NRN70939.1"/>
    </source>
</evidence>
<dbReference type="InterPro" id="IPR012338">
    <property type="entry name" value="Beta-lactam/transpept-like"/>
</dbReference>